<dbReference type="InterPro" id="IPR050367">
    <property type="entry name" value="APC_superfamily"/>
</dbReference>
<keyword evidence="4 6" id="KW-1133">Transmembrane helix</keyword>
<evidence type="ECO:0000256" key="6">
    <source>
        <dbReference type="SAM" id="Phobius"/>
    </source>
</evidence>
<keyword evidence="2" id="KW-1003">Cell membrane</keyword>
<dbReference type="EMBL" id="JAMQAW010000078">
    <property type="protein sequence ID" value="MCM2393523.1"/>
    <property type="molecule type" value="Genomic_DNA"/>
</dbReference>
<evidence type="ECO:0000256" key="4">
    <source>
        <dbReference type="ARBA" id="ARBA00022989"/>
    </source>
</evidence>
<feature type="transmembrane region" description="Helical" evidence="6">
    <location>
        <begin position="193"/>
        <end position="216"/>
    </location>
</feature>
<evidence type="ECO:0000256" key="2">
    <source>
        <dbReference type="ARBA" id="ARBA00022475"/>
    </source>
</evidence>
<dbReference type="InterPro" id="IPR002293">
    <property type="entry name" value="AA/rel_permease1"/>
</dbReference>
<dbReference type="Gene3D" id="1.20.1740.10">
    <property type="entry name" value="Amino acid/polyamine transporter I"/>
    <property type="match status" value="1"/>
</dbReference>
<keyword evidence="8" id="KW-1185">Reference proteome</keyword>
<name>A0ABT0UY72_9ACTN</name>
<dbReference type="PANTHER" id="PTHR42770:SF16">
    <property type="entry name" value="AMINO ACID PERMEASE"/>
    <property type="match status" value="1"/>
</dbReference>
<feature type="transmembrane region" description="Helical" evidence="6">
    <location>
        <begin position="360"/>
        <end position="388"/>
    </location>
</feature>
<organism evidence="7 8">
    <name type="scientific">Streptomyces albipurpureus</name>
    <dbReference type="NCBI Taxonomy" id="2897419"/>
    <lineage>
        <taxon>Bacteria</taxon>
        <taxon>Bacillati</taxon>
        <taxon>Actinomycetota</taxon>
        <taxon>Actinomycetes</taxon>
        <taxon>Kitasatosporales</taxon>
        <taxon>Streptomycetaceae</taxon>
        <taxon>Streptomyces</taxon>
    </lineage>
</organism>
<keyword evidence="5 6" id="KW-0472">Membrane</keyword>
<feature type="transmembrane region" description="Helical" evidence="6">
    <location>
        <begin position="46"/>
        <end position="69"/>
    </location>
</feature>
<feature type="transmembrane region" description="Helical" evidence="6">
    <location>
        <begin position="228"/>
        <end position="249"/>
    </location>
</feature>
<feature type="transmembrane region" description="Helical" evidence="6">
    <location>
        <begin position="20"/>
        <end position="40"/>
    </location>
</feature>
<evidence type="ECO:0000256" key="1">
    <source>
        <dbReference type="ARBA" id="ARBA00004651"/>
    </source>
</evidence>
<comment type="subcellular location">
    <subcellularLocation>
        <location evidence="1">Cell membrane</location>
        <topology evidence="1">Multi-pass membrane protein</topology>
    </subcellularLocation>
</comment>
<proteinExistence type="predicted"/>
<evidence type="ECO:0000256" key="5">
    <source>
        <dbReference type="ARBA" id="ARBA00023136"/>
    </source>
</evidence>
<evidence type="ECO:0000313" key="8">
    <source>
        <dbReference type="Proteomes" id="UP001431429"/>
    </source>
</evidence>
<feature type="transmembrane region" description="Helical" evidence="6">
    <location>
        <begin position="336"/>
        <end position="354"/>
    </location>
</feature>
<evidence type="ECO:0000313" key="7">
    <source>
        <dbReference type="EMBL" id="MCM2393523.1"/>
    </source>
</evidence>
<protein>
    <submittedName>
        <fullName evidence="7">APC family permease</fullName>
    </submittedName>
</protein>
<dbReference type="RefSeq" id="WP_250923821.1">
    <property type="nucleotide sequence ID" value="NZ_JAMQAW010000078.1"/>
</dbReference>
<feature type="transmembrane region" description="Helical" evidence="6">
    <location>
        <begin position="400"/>
        <end position="422"/>
    </location>
</feature>
<feature type="transmembrane region" description="Helical" evidence="6">
    <location>
        <begin position="280"/>
        <end position="300"/>
    </location>
</feature>
<sequence length="478" mass="49879">MPEPSETPSRRTLTAPKITFFIIAATAPMAAMVGSVPYGFSLGTGAGVPVAYLIAGAIMFCFAAGYAAMSRRIVNAGALYAYIRAALGRVPGAAAAYLAALAYNALTIGLFAAIGYFANLILGGLSWYWYTTAAIALTALLGRRQIDLSARMLGVLMGAEIAILVVLNIGIVAHKGAAAFPAVSFEPKVALGAGLAVTLSFAFTSFAGIESAALYGEEARDPRRSVALASYWAVGIVAFLYGLTSWIAVGGVGPENVRTRADEELGDLVFNLATEYTAEWVTAIMALLMITSVLASAVALHNATSRYLYVLGRENMLPRVLGATHPKYGSPYRASAVQSVLAVLVIGAFAAAGLHPYTTLGISLITLGTVGIMVLLLGTSLAVVVYFARNPADRHWWRTVLAPVLSLLGLGAAIVLVIGHYADLTGTHSPAVNGLPVLLLVAAAGGAGRALWLRRRHPDAYQALDADAADVSPEPVER</sequence>
<reference evidence="7" key="1">
    <citation type="submission" date="2022-06" db="EMBL/GenBank/DDBJ databases">
        <title>Genome public.</title>
        <authorList>
            <person name="Sun Q."/>
        </authorList>
    </citation>
    <scope>NUCLEOTIDE SEQUENCE</scope>
    <source>
        <strain evidence="7">CWNU-1</strain>
    </source>
</reference>
<feature type="transmembrane region" description="Helical" evidence="6">
    <location>
        <begin position="90"/>
        <end position="114"/>
    </location>
</feature>
<feature type="transmembrane region" description="Helical" evidence="6">
    <location>
        <begin position="153"/>
        <end position="173"/>
    </location>
</feature>
<keyword evidence="3 6" id="KW-0812">Transmembrane</keyword>
<accession>A0ABT0UY72</accession>
<dbReference type="Proteomes" id="UP001431429">
    <property type="component" value="Unassembled WGS sequence"/>
</dbReference>
<dbReference type="PIRSF" id="PIRSF006060">
    <property type="entry name" value="AA_transporter"/>
    <property type="match status" value="1"/>
</dbReference>
<feature type="transmembrane region" description="Helical" evidence="6">
    <location>
        <begin position="434"/>
        <end position="452"/>
    </location>
</feature>
<comment type="caution">
    <text evidence="7">The sequence shown here is derived from an EMBL/GenBank/DDBJ whole genome shotgun (WGS) entry which is preliminary data.</text>
</comment>
<dbReference type="Pfam" id="PF13520">
    <property type="entry name" value="AA_permease_2"/>
    <property type="match status" value="1"/>
</dbReference>
<dbReference type="PANTHER" id="PTHR42770">
    <property type="entry name" value="AMINO ACID TRANSPORTER-RELATED"/>
    <property type="match status" value="1"/>
</dbReference>
<gene>
    <name evidence="7" type="ORF">NBG84_35505</name>
</gene>
<evidence type="ECO:0000256" key="3">
    <source>
        <dbReference type="ARBA" id="ARBA00022692"/>
    </source>
</evidence>